<accession>A0A916ZX90</accession>
<keyword evidence="1" id="KW-0812">Transmembrane</keyword>
<keyword evidence="1" id="KW-0472">Membrane</keyword>
<sequence length="339" mass="34345">MQFPFPVPEDHFMQYSVRLFAAAAVSLVSAGAASALTLGTDFAPHYTATDLGSIAGVPANYGGLTLKAGSPDTLLIGGAANGSAGRLYEVGLVRDPVDGSITGFTGTPTAMGGVGEFNDGGVVYGPGGVLFTARWNINELGQTLPGGADEYRIDSLAAFGVPTSISALNFVPTGFGGAGQGKIVTYSGGAWFDMMLTPDGGGGFDLAFTVIDLDPVAPGIQNLPGGPEGFTYVAAGNPGFAVNSMLVAEYSAGKIAAYEVDANGNPILSTRRDFITGLSGAEGAYIDPVSGDFLFSTFGGGNRVIRVDGFNAPAVPLPAGAWLLLSGLGAVAALRRRRG</sequence>
<feature type="transmembrane region" description="Helical" evidence="1">
    <location>
        <begin position="315"/>
        <end position="334"/>
    </location>
</feature>
<protein>
    <recommendedName>
        <fullName evidence="4">VPLPA-CTERM sorting domain-containing protein</fullName>
    </recommendedName>
</protein>
<comment type="caution">
    <text evidence="2">The sequence shown here is derived from an EMBL/GenBank/DDBJ whole genome shotgun (WGS) entry which is preliminary data.</text>
</comment>
<proteinExistence type="predicted"/>
<evidence type="ECO:0008006" key="4">
    <source>
        <dbReference type="Google" id="ProtNLM"/>
    </source>
</evidence>
<keyword evidence="1" id="KW-1133">Transmembrane helix</keyword>
<evidence type="ECO:0000313" key="3">
    <source>
        <dbReference type="Proteomes" id="UP000612855"/>
    </source>
</evidence>
<dbReference type="NCBIfam" id="TIGR03370">
    <property type="entry name" value="VPLPA-CTERM"/>
    <property type="match status" value="1"/>
</dbReference>
<gene>
    <name evidence="2" type="ORF">GCM10011360_03140</name>
</gene>
<reference evidence="3" key="1">
    <citation type="journal article" date="2019" name="Int. J. Syst. Evol. Microbiol.">
        <title>The Global Catalogue of Microorganisms (GCM) 10K type strain sequencing project: providing services to taxonomists for standard genome sequencing and annotation.</title>
        <authorList>
            <consortium name="The Broad Institute Genomics Platform"/>
            <consortium name="The Broad Institute Genome Sequencing Center for Infectious Disease"/>
            <person name="Wu L."/>
            <person name="Ma J."/>
        </authorList>
    </citation>
    <scope>NUCLEOTIDE SEQUENCE [LARGE SCALE GENOMIC DNA]</scope>
    <source>
        <strain evidence="3">CGMCC 1.12664</strain>
    </source>
</reference>
<dbReference type="AlphaFoldDB" id="A0A916ZX90"/>
<dbReference type="Proteomes" id="UP000612855">
    <property type="component" value="Unassembled WGS sequence"/>
</dbReference>
<dbReference type="InterPro" id="IPR022472">
    <property type="entry name" value="VPLPA-CTERM"/>
</dbReference>
<organism evidence="2 3">
    <name type="scientific">Primorskyibacter flagellatus</name>
    <dbReference type="NCBI Taxonomy" id="1387277"/>
    <lineage>
        <taxon>Bacteria</taxon>
        <taxon>Pseudomonadati</taxon>
        <taxon>Pseudomonadota</taxon>
        <taxon>Alphaproteobacteria</taxon>
        <taxon>Rhodobacterales</taxon>
        <taxon>Roseobacteraceae</taxon>
        <taxon>Primorskyibacter</taxon>
    </lineage>
</organism>
<dbReference type="EMBL" id="BMFJ01000001">
    <property type="protein sequence ID" value="GGE17717.1"/>
    <property type="molecule type" value="Genomic_DNA"/>
</dbReference>
<name>A0A916ZX90_9RHOB</name>
<evidence type="ECO:0000256" key="1">
    <source>
        <dbReference type="SAM" id="Phobius"/>
    </source>
</evidence>
<keyword evidence="3" id="KW-1185">Reference proteome</keyword>
<evidence type="ECO:0000313" key="2">
    <source>
        <dbReference type="EMBL" id="GGE17717.1"/>
    </source>
</evidence>